<gene>
    <name evidence="1" type="ORF">DFR34_1101</name>
</gene>
<dbReference type="GO" id="GO:0008168">
    <property type="term" value="F:methyltransferase activity"/>
    <property type="evidence" value="ECO:0007669"/>
    <property type="project" value="UniProtKB-KW"/>
</dbReference>
<keyword evidence="1" id="KW-0489">Methyltransferase</keyword>
<dbReference type="EMBL" id="QJKI01000010">
    <property type="protein sequence ID" value="PXX78686.1"/>
    <property type="molecule type" value="Genomic_DNA"/>
</dbReference>
<comment type="caution">
    <text evidence="1">The sequence shown here is derived from an EMBL/GenBank/DDBJ whole genome shotgun (WGS) entry which is preliminary data.</text>
</comment>
<accession>A0A318KSN9</accession>
<dbReference type="GO" id="GO:0032259">
    <property type="term" value="P:methylation"/>
    <property type="evidence" value="ECO:0007669"/>
    <property type="project" value="UniProtKB-KW"/>
</dbReference>
<keyword evidence="1" id="KW-0808">Transferase</keyword>
<name>A0A318KSN9_9NEIS</name>
<sequence length="225" mass="25839">MILESLVTEGVYAGDNFFVMGRNLSFLEDTAFIQAFSRNAKTEVERAVLWRTAVILWGVRNALHLEGDLVECACYKGTTAKIICDTVNFDQYPQKKYYLYDLFEHNDTTPHSELTEHGEDLADKVREKFKHYDNVIVTQGRVPDVLADVAPDKIAFMHLDLNHAQAELGALECLFERMTPGAILILDDYGWLDYREQKLIEDPWFQQHGYHVLELPTGQGMVIKH</sequence>
<protein>
    <submittedName>
        <fullName evidence="1">Macrocin-O-methyltransferase TylF</fullName>
    </submittedName>
</protein>
<proteinExistence type="predicted"/>
<evidence type="ECO:0000313" key="2">
    <source>
        <dbReference type="Proteomes" id="UP000247555"/>
    </source>
</evidence>
<evidence type="ECO:0000313" key="1">
    <source>
        <dbReference type="EMBL" id="PXX78686.1"/>
    </source>
</evidence>
<dbReference type="InterPro" id="IPR029063">
    <property type="entry name" value="SAM-dependent_MTases_sf"/>
</dbReference>
<dbReference type="SUPFAM" id="SSF53335">
    <property type="entry name" value="S-adenosyl-L-methionine-dependent methyltransferases"/>
    <property type="match status" value="1"/>
</dbReference>
<dbReference type="InterPro" id="IPR008884">
    <property type="entry name" value="TylF_MeTrfase"/>
</dbReference>
<dbReference type="Proteomes" id="UP000247555">
    <property type="component" value="Unassembled WGS sequence"/>
</dbReference>
<dbReference type="AlphaFoldDB" id="A0A318KSN9"/>
<dbReference type="Gene3D" id="3.40.50.150">
    <property type="entry name" value="Vaccinia Virus protein VP39"/>
    <property type="match status" value="1"/>
</dbReference>
<keyword evidence="2" id="KW-1185">Reference proteome</keyword>
<reference evidence="1 2" key="1">
    <citation type="submission" date="2018-05" db="EMBL/GenBank/DDBJ databases">
        <title>Genomic Encyclopedia of Type Strains, Phase IV (KMG-IV): sequencing the most valuable type-strain genomes for metagenomic binning, comparative biology and taxonomic classification.</title>
        <authorList>
            <person name="Goeker M."/>
        </authorList>
    </citation>
    <scope>NUCLEOTIDE SEQUENCE [LARGE SCALE GENOMIC DNA]</scope>
    <source>
        <strain evidence="1 2">DSM 29661</strain>
    </source>
</reference>
<organism evidence="1 2">
    <name type="scientific">Rivihabitans pingtungensis</name>
    <dbReference type="NCBI Taxonomy" id="1054498"/>
    <lineage>
        <taxon>Bacteria</taxon>
        <taxon>Pseudomonadati</taxon>
        <taxon>Pseudomonadota</taxon>
        <taxon>Betaproteobacteria</taxon>
        <taxon>Neisseriales</taxon>
        <taxon>Aquaspirillaceae</taxon>
        <taxon>Rivihabitans</taxon>
    </lineage>
</organism>
<dbReference type="Pfam" id="PF05711">
    <property type="entry name" value="TylF"/>
    <property type="match status" value="1"/>
</dbReference>